<name>A0A8H9GSD1_9DEIO</name>
<sequence length="254" mass="27644">MTTPDSDSLLNQLEAALRPHAHGMQALDAIREFVGKLSNTKARADLLNSAGALVTRPIDCAEAKELEGYPNDADTFHLLAGDVISSEAAFTLGERLTEDGADALQPKFIVATATCDLIPGRKRSKALLLEVHSIFKPTTPEQGAQLKKQLGALLSFRERHYMYLPPLPGDPENVIANIVSFDDFAIARIEDLLLARRIASLSAPGWRIFAALLRMNLTREGEFEADMRTRLNTHYSGYTAAVAPVAPEPPGLKA</sequence>
<evidence type="ECO:0000313" key="2">
    <source>
        <dbReference type="Proteomes" id="UP000600547"/>
    </source>
</evidence>
<reference evidence="2" key="1">
    <citation type="journal article" date="2019" name="Int. J. Syst. Evol. Microbiol.">
        <title>The Global Catalogue of Microorganisms (GCM) 10K type strain sequencing project: providing services to taxonomists for standard genome sequencing and annotation.</title>
        <authorList>
            <consortium name="The Broad Institute Genomics Platform"/>
            <consortium name="The Broad Institute Genome Sequencing Center for Infectious Disease"/>
            <person name="Wu L."/>
            <person name="Ma J."/>
        </authorList>
    </citation>
    <scope>NUCLEOTIDE SEQUENCE [LARGE SCALE GENOMIC DNA]</scope>
    <source>
        <strain evidence="2">JCM 31047</strain>
    </source>
</reference>
<dbReference type="RefSeq" id="WP_189062522.1">
    <property type="nucleotide sequence ID" value="NZ_BMQG01000004.1"/>
</dbReference>
<evidence type="ECO:0000313" key="1">
    <source>
        <dbReference type="EMBL" id="GGM40011.1"/>
    </source>
</evidence>
<keyword evidence="2" id="KW-1185">Reference proteome</keyword>
<organism evidence="1 2">
    <name type="scientific">Deinococcus arenae</name>
    <dbReference type="NCBI Taxonomy" id="1452751"/>
    <lineage>
        <taxon>Bacteria</taxon>
        <taxon>Thermotogati</taxon>
        <taxon>Deinococcota</taxon>
        <taxon>Deinococci</taxon>
        <taxon>Deinococcales</taxon>
        <taxon>Deinococcaceae</taxon>
        <taxon>Deinococcus</taxon>
    </lineage>
</organism>
<gene>
    <name evidence="1" type="ORF">GCM10008956_15550</name>
</gene>
<dbReference type="EMBL" id="BMQG01000004">
    <property type="protein sequence ID" value="GGM40011.1"/>
    <property type="molecule type" value="Genomic_DNA"/>
</dbReference>
<accession>A0A8H9GSD1</accession>
<dbReference type="Proteomes" id="UP000600547">
    <property type="component" value="Unassembled WGS sequence"/>
</dbReference>
<protein>
    <submittedName>
        <fullName evidence="1">Uncharacterized protein</fullName>
    </submittedName>
</protein>
<comment type="caution">
    <text evidence="1">The sequence shown here is derived from an EMBL/GenBank/DDBJ whole genome shotgun (WGS) entry which is preliminary data.</text>
</comment>
<proteinExistence type="predicted"/>
<dbReference type="AlphaFoldDB" id="A0A8H9GSD1"/>